<evidence type="ECO:0000256" key="1">
    <source>
        <dbReference type="SAM" id="Phobius"/>
    </source>
</evidence>
<accession>A0A2W4RF90</accession>
<dbReference type="InterPro" id="IPR002909">
    <property type="entry name" value="IPT_dom"/>
</dbReference>
<dbReference type="Gene3D" id="2.60.40.10">
    <property type="entry name" value="Immunoglobulins"/>
    <property type="match status" value="7"/>
</dbReference>
<dbReference type="CDD" id="cd00102">
    <property type="entry name" value="IPT"/>
    <property type="match status" value="1"/>
</dbReference>
<gene>
    <name evidence="3" type="ORF">DM484_06145</name>
</gene>
<dbReference type="InterPro" id="IPR014756">
    <property type="entry name" value="Ig_E-set"/>
</dbReference>
<evidence type="ECO:0000259" key="2">
    <source>
        <dbReference type="Pfam" id="PF01833"/>
    </source>
</evidence>
<dbReference type="InterPro" id="IPR013783">
    <property type="entry name" value="Ig-like_fold"/>
</dbReference>
<protein>
    <recommendedName>
        <fullName evidence="2">IPT/TIG domain-containing protein</fullName>
    </recommendedName>
</protein>
<dbReference type="SUPFAM" id="SSF81296">
    <property type="entry name" value="E set domains"/>
    <property type="match status" value="1"/>
</dbReference>
<dbReference type="Proteomes" id="UP000249396">
    <property type="component" value="Unassembled WGS sequence"/>
</dbReference>
<dbReference type="Pfam" id="PF01833">
    <property type="entry name" value="TIG"/>
    <property type="match status" value="1"/>
</dbReference>
<organism evidence="3 4">
    <name type="scientific">Candidatus Methylumidiphilus alinenensis</name>
    <dbReference type="NCBI Taxonomy" id="2202197"/>
    <lineage>
        <taxon>Bacteria</taxon>
        <taxon>Pseudomonadati</taxon>
        <taxon>Pseudomonadota</taxon>
        <taxon>Gammaproteobacteria</taxon>
        <taxon>Methylococcales</taxon>
        <taxon>Candidatus Methylumidiphilus</taxon>
    </lineage>
</organism>
<keyword evidence="1" id="KW-0812">Transmembrane</keyword>
<dbReference type="EMBL" id="QJPH01000211">
    <property type="protein sequence ID" value="PZN82601.1"/>
    <property type="molecule type" value="Genomic_DNA"/>
</dbReference>
<keyword evidence="1" id="KW-0472">Membrane</keyword>
<proteinExistence type="predicted"/>
<reference evidence="3 4" key="1">
    <citation type="journal article" date="2018" name="Aquat. Microb. Ecol.">
        <title>Gammaproteobacterial methanotrophs dominate.</title>
        <authorList>
            <person name="Rissanen A.J."/>
            <person name="Saarenheimo J."/>
            <person name="Tiirola M."/>
            <person name="Peura S."/>
            <person name="Aalto S.L."/>
            <person name="Karvinen A."/>
            <person name="Nykanen H."/>
        </authorList>
    </citation>
    <scope>NUCLEOTIDE SEQUENCE [LARGE SCALE GENOMIC DNA]</scope>
    <source>
        <strain evidence="3">AMbin10</strain>
    </source>
</reference>
<feature type="domain" description="IPT/TIG" evidence="2">
    <location>
        <begin position="393"/>
        <end position="463"/>
    </location>
</feature>
<keyword evidence="1" id="KW-1133">Transmembrane helix</keyword>
<feature type="transmembrane region" description="Helical" evidence="1">
    <location>
        <begin position="93"/>
        <end position="115"/>
    </location>
</feature>
<name>A0A2W4RF90_9GAMM</name>
<evidence type="ECO:0000313" key="3">
    <source>
        <dbReference type="EMBL" id="PZN82601.1"/>
    </source>
</evidence>
<comment type="caution">
    <text evidence="3">The sequence shown here is derived from an EMBL/GenBank/DDBJ whole genome shotgun (WGS) entry which is preliminary data.</text>
</comment>
<evidence type="ECO:0000313" key="4">
    <source>
        <dbReference type="Proteomes" id="UP000249396"/>
    </source>
</evidence>
<sequence length="1302" mass="131327">MPSATAIKLNRHSGRDCRNPEAMEGKLVAEQVFDSGNLQPAVSPPCGLDSGNPCRNDGIYGPSGLVYNVKCWSVGKIANKGNPPLQKGGRGDFLGRLIPTCLILLALLLFVPAALAQTPVSGAITSNAHWTVADGPYLLSSDVSIQNGAALTIDPGATIYMGANASLTIQAGSIQAIGTAAKTIQVLSDKTRQGLNAALGDWKQWVFGPGTINTRLDYVEFAFGSGLAVQGSAPVFNYLNLHDHLGAAMSVDLAASPTGVGNQATNNTVNGISVPAGDIIGNIKWGLVGIPYVVSTGVVSVGVSPVIQSVTPNTVEQGQSLSLTVNGIRLDGATGSFDRAGLTLTPTGNRGSQATFQLTASANAVPGSSNLQLQTNAGLVQYANAITVTPMMPSITTIAPATVLADAGSTAITVTGLNFLGSSQVLFNAASVPTQLVSATQLIATLPNQTVPGTLQTQVSFPDPLNPGQYRLSNTVPLTVQVPVPPTVSIVPTPIALPPDNQPHNITVSLSKADYRDNTLAFSISDTTKATVTPASVTIPAGQTATQITLLPTQTGTVNLSVTSATLQGISVPLFITADFVGANTSYAAPVGVVVASNTGPATRQTSATSSPVGITVGPVLTALSRSGWIVGDNPTLTVYGQGIPSMAQVSLMPGDGITAGPVDIGTDGSQLQVSFNTAPDAVLGPHKLVVKGADGKDIPFVDPAKAVVQIMAGMPSIDSIAPILATPGTRVNLTVRGRYLNQGVLSLLPASGIRIDAVQSISVDGTTLTVILDIAADAPTGSRIIQVTTPAGATPGNFTSANTFTVVNTLNASATQIATPLVGVMVGDNTPPPVTQQYEATSALVGVLLGSGIGNVNPSVGVIGSTTTVTVQGAGLQGVTSVALVPPDGVTVGSPNSNADGTELTVNLQIDPATALGVRRLVVNSSSGQMTFLQPSASQFLISAPMAELDSVVPQVLLAGQPSTAITLRGRNLLNVTGVRLDPPQDISVTGLPIGNADGTAMNFAATVAAGAASGTRTVIVTTAAGDSSTVQQPGNSVRIANQLGATYANIATPLVGVTVGNAAPEPVSVASTLASNVIGVVVDSPPVTHTATRTAASARVGVILGAAAQSINPDGWLQGATGEMIITGLGLDTITTATVIPATGVSLGTPVSSLEGTRLAVPITVAADAPLISRRLRLYASDNAELDFTNPAAALFGIGSLPTLTSVSPIILQQGKSATLTVRGSNLQGVTSVIFDPPQGLTATAGLTWSQDGFGELLTVPVNVDAAAPLGSKVVELHVSGGATSATSTPANTVKVVVPQ</sequence>